<dbReference type="CDD" id="cd16917">
    <property type="entry name" value="HATPase_UhpB-NarQ-NarX-like"/>
    <property type="match status" value="1"/>
</dbReference>
<keyword evidence="1" id="KW-0808">Transferase</keyword>
<dbReference type="Gene3D" id="3.30.565.10">
    <property type="entry name" value="Histidine kinase-like ATPase, C-terminal domain"/>
    <property type="match status" value="1"/>
</dbReference>
<evidence type="ECO:0000313" key="6">
    <source>
        <dbReference type="Proteomes" id="UP001157161"/>
    </source>
</evidence>
<evidence type="ECO:0000259" key="4">
    <source>
        <dbReference type="Pfam" id="PF13581"/>
    </source>
</evidence>
<dbReference type="AlphaFoldDB" id="A0AA37XDS3"/>
<comment type="caution">
    <text evidence="5">The sequence shown here is derived from an EMBL/GenBank/DDBJ whole genome shotgun (WGS) entry which is preliminary data.</text>
</comment>
<dbReference type="Proteomes" id="UP001157161">
    <property type="component" value="Unassembled WGS sequence"/>
</dbReference>
<evidence type="ECO:0000256" key="2">
    <source>
        <dbReference type="ARBA" id="ARBA00022777"/>
    </source>
</evidence>
<dbReference type="PANTHER" id="PTHR24421:SF56">
    <property type="entry name" value="OXYGEN SENSOR HISTIDINE KINASE RESPONSE REGULATOR DOST"/>
    <property type="match status" value="1"/>
</dbReference>
<keyword evidence="2" id="KW-0418">Kinase</keyword>
<proteinExistence type="predicted"/>
<name>A0AA37XDS3_9MICO</name>
<evidence type="ECO:0000313" key="5">
    <source>
        <dbReference type="EMBL" id="GMA30857.1"/>
    </source>
</evidence>
<dbReference type="InterPro" id="IPR050482">
    <property type="entry name" value="Sensor_HK_TwoCompSys"/>
</dbReference>
<reference evidence="5" key="1">
    <citation type="journal article" date="2014" name="Int. J. Syst. Evol. Microbiol.">
        <title>Complete genome sequence of Corynebacterium casei LMG S-19264T (=DSM 44701T), isolated from a smear-ripened cheese.</title>
        <authorList>
            <consortium name="US DOE Joint Genome Institute (JGI-PGF)"/>
            <person name="Walter F."/>
            <person name="Albersmeier A."/>
            <person name="Kalinowski J."/>
            <person name="Ruckert C."/>
        </authorList>
    </citation>
    <scope>NUCLEOTIDE SEQUENCE</scope>
    <source>
        <strain evidence="5">NBRC 112290</strain>
    </source>
</reference>
<accession>A0AA37XDS3</accession>
<reference evidence="5" key="2">
    <citation type="submission" date="2023-02" db="EMBL/GenBank/DDBJ databases">
        <authorList>
            <person name="Sun Q."/>
            <person name="Mori K."/>
        </authorList>
    </citation>
    <scope>NUCLEOTIDE SEQUENCE</scope>
    <source>
        <strain evidence="5">NBRC 112290</strain>
    </source>
</reference>
<dbReference type="PANTHER" id="PTHR24421">
    <property type="entry name" value="NITRATE/NITRITE SENSOR PROTEIN NARX-RELATED"/>
    <property type="match status" value="1"/>
</dbReference>
<dbReference type="SUPFAM" id="SSF55874">
    <property type="entry name" value="ATPase domain of HSP90 chaperone/DNA topoisomerase II/histidine kinase"/>
    <property type="match status" value="1"/>
</dbReference>
<feature type="domain" description="Histidine kinase/HSP90-like ATPase" evidence="4">
    <location>
        <begin position="98"/>
        <end position="166"/>
    </location>
</feature>
<dbReference type="InterPro" id="IPR003594">
    <property type="entry name" value="HATPase_dom"/>
</dbReference>
<gene>
    <name evidence="5" type="ORF">GCM10025875_08490</name>
</gene>
<organism evidence="5 6">
    <name type="scientific">Litorihabitans aurantiacus</name>
    <dbReference type="NCBI Taxonomy" id="1930061"/>
    <lineage>
        <taxon>Bacteria</taxon>
        <taxon>Bacillati</taxon>
        <taxon>Actinomycetota</taxon>
        <taxon>Actinomycetes</taxon>
        <taxon>Micrococcales</taxon>
        <taxon>Beutenbergiaceae</taxon>
        <taxon>Litorihabitans</taxon>
    </lineage>
</organism>
<dbReference type="InterPro" id="IPR036890">
    <property type="entry name" value="HATPase_C_sf"/>
</dbReference>
<protein>
    <recommendedName>
        <fullName evidence="4">Histidine kinase/HSP90-like ATPase domain-containing protein</fullName>
    </recommendedName>
</protein>
<evidence type="ECO:0000256" key="1">
    <source>
        <dbReference type="ARBA" id="ARBA00022679"/>
    </source>
</evidence>
<dbReference type="GO" id="GO:0000160">
    <property type="term" value="P:phosphorelay signal transduction system"/>
    <property type="evidence" value="ECO:0007669"/>
    <property type="project" value="UniProtKB-KW"/>
</dbReference>
<sequence>MRLEHATSLLEDAPRAAEIRSELEQAIDGVDEGVRQIRGIVRSLRDRDEQLPVVERLVREASLARASLGFAPSMLLTLDGEQLARADADGEESDEIDARLGVELGDDVVAVVREGLSNVARHAQATSARVEIDVAARSVRVLVTDDGRGPDPATDRRSGLANLAARAQDHDGVARLAPAPGGGSELLWEGWIR</sequence>
<dbReference type="Pfam" id="PF13581">
    <property type="entry name" value="HATPase_c_2"/>
    <property type="match status" value="1"/>
</dbReference>
<dbReference type="EMBL" id="BSUM01000001">
    <property type="protein sequence ID" value="GMA30857.1"/>
    <property type="molecule type" value="Genomic_DNA"/>
</dbReference>
<keyword evidence="3" id="KW-0902">Two-component regulatory system</keyword>
<keyword evidence="6" id="KW-1185">Reference proteome</keyword>
<dbReference type="GO" id="GO:0016301">
    <property type="term" value="F:kinase activity"/>
    <property type="evidence" value="ECO:0007669"/>
    <property type="project" value="UniProtKB-KW"/>
</dbReference>
<evidence type="ECO:0000256" key="3">
    <source>
        <dbReference type="ARBA" id="ARBA00023012"/>
    </source>
</evidence>